<reference evidence="2" key="1">
    <citation type="submission" date="2022-06" db="EMBL/GenBank/DDBJ databases">
        <title>Uncovering the hologenomic basis of an extraordinary plant invasion.</title>
        <authorList>
            <person name="Bieker V.C."/>
            <person name="Martin M.D."/>
            <person name="Gilbert T."/>
            <person name="Hodgins K."/>
            <person name="Battlay P."/>
            <person name="Petersen B."/>
            <person name="Wilson J."/>
        </authorList>
    </citation>
    <scope>NUCLEOTIDE SEQUENCE</scope>
    <source>
        <strain evidence="2">AA19_3_7</strain>
        <tissue evidence="2">Leaf</tissue>
    </source>
</reference>
<dbReference type="Pfam" id="PF22922">
    <property type="entry name" value="GAF_NLP"/>
    <property type="match status" value="1"/>
</dbReference>
<evidence type="ECO:0000313" key="3">
    <source>
        <dbReference type="Proteomes" id="UP001206925"/>
    </source>
</evidence>
<name>A0AAD5BX19_AMBAR</name>
<dbReference type="PANTHER" id="PTHR32002:SF49">
    <property type="entry name" value="BILE ACID:SODIUM SYMPORTER_ARSENICAL RESISTANCE PROTEIN ACR3-RELATED"/>
    <property type="match status" value="1"/>
</dbReference>
<keyword evidence="3" id="KW-1185">Reference proteome</keyword>
<evidence type="ECO:0000259" key="1">
    <source>
        <dbReference type="Pfam" id="PF22922"/>
    </source>
</evidence>
<gene>
    <name evidence="2" type="ORF">M8C21_029882</name>
</gene>
<sequence length="453" mass="52037">MSKTVGEFLKSFPIPLQHRESRHNHLWVFWSQYDDTPNISYLVDRSTQMIYEKIKFAFSNTEVNTTFISQFWAPVNIDGRWLLSTSGQTFAVSDLTDHLAMYRLKSAKYQYIIDANHIDIERDPMIRRGGPATAFMSRMPYMDNLVRIPLRPESLYYCWNISIMVPICSRSRSCIGVVECTMTEYDTYSFYSSLLNMTRAIKNAGLNMLHVQELIPYHTINGLKTARDEIAKALEIVCGTHNLILAQVWIAYEDKSNVLFSSSLDDTRPTKMLALKLTGYLSNVNSPPQRVDKYYSVCDLFPQVTEELALKTLKDYESRYISKLHPLRLMYDMPADFGPFGSDTETSALAICLRSINTGDFDYAFEFIWLEHSNNVILLEALLLTLKRSLPSFKFAYGAELGDELNVIDVDSSTDTETFNIKIYNGRKPIDVDCIAYSHKKNARQLQSNSRSH</sequence>
<evidence type="ECO:0000313" key="2">
    <source>
        <dbReference type="EMBL" id="KAI7729996.1"/>
    </source>
</evidence>
<dbReference type="EMBL" id="JAMZMK010010862">
    <property type="protein sequence ID" value="KAI7729996.1"/>
    <property type="molecule type" value="Genomic_DNA"/>
</dbReference>
<dbReference type="InterPro" id="IPR045012">
    <property type="entry name" value="NLP"/>
</dbReference>
<comment type="caution">
    <text evidence="2">The sequence shown here is derived from an EMBL/GenBank/DDBJ whole genome shotgun (WGS) entry which is preliminary data.</text>
</comment>
<dbReference type="AlphaFoldDB" id="A0AAD5BX19"/>
<dbReference type="InterPro" id="IPR055081">
    <property type="entry name" value="NLP1-9_GAF"/>
</dbReference>
<feature type="domain" description="NLP1-9 GAF" evidence="1">
    <location>
        <begin position="224"/>
        <end position="262"/>
    </location>
</feature>
<protein>
    <recommendedName>
        <fullName evidence="1">NLP1-9 GAF domain-containing protein</fullName>
    </recommendedName>
</protein>
<dbReference type="GO" id="GO:0003700">
    <property type="term" value="F:DNA-binding transcription factor activity"/>
    <property type="evidence" value="ECO:0007669"/>
    <property type="project" value="InterPro"/>
</dbReference>
<organism evidence="2 3">
    <name type="scientific">Ambrosia artemisiifolia</name>
    <name type="common">Common ragweed</name>
    <dbReference type="NCBI Taxonomy" id="4212"/>
    <lineage>
        <taxon>Eukaryota</taxon>
        <taxon>Viridiplantae</taxon>
        <taxon>Streptophyta</taxon>
        <taxon>Embryophyta</taxon>
        <taxon>Tracheophyta</taxon>
        <taxon>Spermatophyta</taxon>
        <taxon>Magnoliopsida</taxon>
        <taxon>eudicotyledons</taxon>
        <taxon>Gunneridae</taxon>
        <taxon>Pentapetalae</taxon>
        <taxon>asterids</taxon>
        <taxon>campanulids</taxon>
        <taxon>Asterales</taxon>
        <taxon>Asteraceae</taxon>
        <taxon>Asteroideae</taxon>
        <taxon>Heliantheae alliance</taxon>
        <taxon>Heliantheae</taxon>
        <taxon>Ambrosia</taxon>
    </lineage>
</organism>
<accession>A0AAD5BX19</accession>
<dbReference type="PANTHER" id="PTHR32002">
    <property type="entry name" value="PROTEIN NLP8"/>
    <property type="match status" value="1"/>
</dbReference>
<proteinExistence type="predicted"/>
<dbReference type="Proteomes" id="UP001206925">
    <property type="component" value="Unassembled WGS sequence"/>
</dbReference>